<evidence type="ECO:0000256" key="1">
    <source>
        <dbReference type="ARBA" id="ARBA00005953"/>
    </source>
</evidence>
<dbReference type="InterPro" id="IPR029069">
    <property type="entry name" value="HotDog_dom_sf"/>
</dbReference>
<evidence type="ECO:0000313" key="4">
    <source>
        <dbReference type="EMBL" id="UOO79859.1"/>
    </source>
</evidence>
<gene>
    <name evidence="3" type="ORF">EV680_12621</name>
    <name evidence="4" type="ORF">LVJ78_02195</name>
</gene>
<dbReference type="Gene3D" id="3.10.129.10">
    <property type="entry name" value="Hotdog Thioesterase"/>
    <property type="match status" value="1"/>
</dbReference>
<accession>A0AAE9KHC5</accession>
<dbReference type="KEGG" id="usu:LVJ78_02195"/>
<evidence type="ECO:0000313" key="6">
    <source>
        <dbReference type="Proteomes" id="UP000829756"/>
    </source>
</evidence>
<evidence type="ECO:0000313" key="3">
    <source>
        <dbReference type="EMBL" id="TCP02294.1"/>
    </source>
</evidence>
<sequence length="142" mass="15472">MARITVAAPQAVLFQTRIRVNIGDINYGNHLANDAVLRLCHEARLRWLAAHGFNEINIGGAGLIMADAAVQYTAQSHHGDELEIRLGANDIGRSGFALHYEIERCGDGQTIARAQTGMVCFDYGAQKVAAIPERFRAILEAV</sequence>
<reference evidence="3 5" key="1">
    <citation type="submission" date="2019-03" db="EMBL/GenBank/DDBJ databases">
        <title>Genomic Encyclopedia of Type Strains, Phase IV (KMG-IV): sequencing the most valuable type-strain genomes for metagenomic binning, comparative biology and taxonomic classification.</title>
        <authorList>
            <person name="Goeker M."/>
        </authorList>
    </citation>
    <scope>NUCLEOTIDE SEQUENCE [LARGE SCALE GENOMIC DNA]</scope>
    <source>
        <strain evidence="3 5">DSM 17474</strain>
    </source>
</reference>
<dbReference type="AlphaFoldDB" id="A0AAE9KHC5"/>
<protein>
    <submittedName>
        <fullName evidence="4">Thioesterase family protein</fullName>
    </submittedName>
    <submittedName>
        <fullName evidence="3">YbgC/YbaW family acyl-CoA thioester hydrolase</fullName>
    </submittedName>
</protein>
<keyword evidence="5" id="KW-1185">Reference proteome</keyword>
<name>A0AAE9KHC5_9NEIS</name>
<keyword evidence="2 3" id="KW-0378">Hydrolase</keyword>
<comment type="similarity">
    <text evidence="1">Belongs to the 4-hydroxybenzoyl-CoA thioesterase family.</text>
</comment>
<dbReference type="Pfam" id="PF13279">
    <property type="entry name" value="4HBT_2"/>
    <property type="match status" value="1"/>
</dbReference>
<dbReference type="EMBL" id="SLXE01000026">
    <property type="protein sequence ID" value="TCP02294.1"/>
    <property type="molecule type" value="Genomic_DNA"/>
</dbReference>
<dbReference type="Proteomes" id="UP000294721">
    <property type="component" value="Unassembled WGS sequence"/>
</dbReference>
<evidence type="ECO:0000256" key="2">
    <source>
        <dbReference type="ARBA" id="ARBA00022801"/>
    </source>
</evidence>
<reference evidence="4" key="3">
    <citation type="journal article" date="2022" name="Res Sq">
        <title>Evolution of multicellular longitudinally dividing oral cavity symbionts (Neisseriaceae).</title>
        <authorList>
            <person name="Nyongesa S."/>
            <person name="Weber P."/>
            <person name="Bernet E."/>
            <person name="Pullido F."/>
            <person name="Nieckarz M."/>
            <person name="Delaby M."/>
            <person name="Nieves C."/>
            <person name="Viehboeck T."/>
            <person name="Krause N."/>
            <person name="Rivera-Millot A."/>
            <person name="Nakamura A."/>
            <person name="Vischer N."/>
            <person name="VanNieuwenhze M."/>
            <person name="Brun Y."/>
            <person name="Cava F."/>
            <person name="Bulgheresi S."/>
            <person name="Veyrier F."/>
        </authorList>
    </citation>
    <scope>NUCLEOTIDE SEQUENCE</scope>
    <source>
        <strain evidence="4">1258/02</strain>
    </source>
</reference>
<dbReference type="RefSeq" id="WP_132954456.1">
    <property type="nucleotide sequence ID" value="NZ_CALJUB010000170.1"/>
</dbReference>
<dbReference type="PANTHER" id="PTHR31793">
    <property type="entry name" value="4-HYDROXYBENZOYL-COA THIOESTERASE FAMILY MEMBER"/>
    <property type="match status" value="1"/>
</dbReference>
<dbReference type="SUPFAM" id="SSF54637">
    <property type="entry name" value="Thioesterase/thiol ester dehydrase-isomerase"/>
    <property type="match status" value="1"/>
</dbReference>
<dbReference type="GO" id="GO:0047617">
    <property type="term" value="F:fatty acyl-CoA hydrolase activity"/>
    <property type="evidence" value="ECO:0007669"/>
    <property type="project" value="TreeGrafter"/>
</dbReference>
<dbReference type="PANTHER" id="PTHR31793:SF27">
    <property type="entry name" value="NOVEL THIOESTERASE SUPERFAMILY DOMAIN AND SAPOSIN A-TYPE DOMAIN CONTAINING PROTEIN (0610012H03RIK)"/>
    <property type="match status" value="1"/>
</dbReference>
<dbReference type="EMBL" id="CP091507">
    <property type="protein sequence ID" value="UOO79859.1"/>
    <property type="molecule type" value="Genomic_DNA"/>
</dbReference>
<dbReference type="InterPro" id="IPR050563">
    <property type="entry name" value="4-hydroxybenzoyl-CoA_TE"/>
</dbReference>
<evidence type="ECO:0000313" key="5">
    <source>
        <dbReference type="Proteomes" id="UP000294721"/>
    </source>
</evidence>
<organism evidence="4 6">
    <name type="scientific">Uruburuella suis</name>
    <dbReference type="NCBI Taxonomy" id="252130"/>
    <lineage>
        <taxon>Bacteria</taxon>
        <taxon>Pseudomonadati</taxon>
        <taxon>Pseudomonadota</taxon>
        <taxon>Betaproteobacteria</taxon>
        <taxon>Neisseriales</taxon>
        <taxon>Neisseriaceae</taxon>
        <taxon>Uruburuella</taxon>
    </lineage>
</organism>
<proteinExistence type="inferred from homology"/>
<dbReference type="Proteomes" id="UP000829756">
    <property type="component" value="Chromosome"/>
</dbReference>
<dbReference type="CDD" id="cd00586">
    <property type="entry name" value="4HBT"/>
    <property type="match status" value="1"/>
</dbReference>
<reference evidence="4" key="2">
    <citation type="submission" date="2021-12" db="EMBL/GenBank/DDBJ databases">
        <authorList>
            <person name="Veyrier F.J."/>
        </authorList>
    </citation>
    <scope>NUCLEOTIDE SEQUENCE</scope>
    <source>
        <strain evidence="4">1258/02</strain>
    </source>
</reference>